<feature type="transmembrane region" description="Helical" evidence="1">
    <location>
        <begin position="203"/>
        <end position="224"/>
    </location>
</feature>
<dbReference type="STRING" id="1848903.CCAND38_70007"/>
<evidence type="ECO:0000313" key="3">
    <source>
        <dbReference type="EMBL" id="CEN53925.1"/>
    </source>
</evidence>
<dbReference type="Proteomes" id="UP000265497">
    <property type="component" value="Unassembled WGS sequence"/>
</dbReference>
<dbReference type="InterPro" id="IPR034804">
    <property type="entry name" value="SQR/QFR_C/D"/>
</dbReference>
<dbReference type="EMBL" id="NSDI01000009">
    <property type="protein sequence ID" value="RIY35825.1"/>
    <property type="molecule type" value="Genomic_DNA"/>
</dbReference>
<dbReference type="CDD" id="cd03498">
    <property type="entry name" value="SQR_TypeB_2_TM"/>
    <property type="match status" value="1"/>
</dbReference>
<dbReference type="Proteomes" id="UP000045051">
    <property type="component" value="Unassembled WGS sequence"/>
</dbReference>
<dbReference type="EMBL" id="CDOL01000255">
    <property type="protein sequence ID" value="CEN53925.1"/>
    <property type="molecule type" value="Genomic_DNA"/>
</dbReference>
<keyword evidence="1" id="KW-1133">Transmembrane helix</keyword>
<dbReference type="InterPro" id="IPR011138">
    <property type="entry name" value="Cytochrome_b-558"/>
</dbReference>
<evidence type="ECO:0000313" key="7">
    <source>
        <dbReference type="Proteomes" id="UP000265497"/>
    </source>
</evidence>
<keyword evidence="1" id="KW-0812">Transmembrane</keyword>
<dbReference type="NCBIfam" id="TIGR02046">
    <property type="entry name" value="sdhC_b558_fam"/>
    <property type="match status" value="1"/>
</dbReference>
<feature type="transmembrane region" description="Helical" evidence="1">
    <location>
        <begin position="102"/>
        <end position="122"/>
    </location>
</feature>
<feature type="transmembrane region" description="Helical" evidence="1">
    <location>
        <begin position="63"/>
        <end position="81"/>
    </location>
</feature>
<evidence type="ECO:0000256" key="1">
    <source>
        <dbReference type="SAM" id="Phobius"/>
    </source>
</evidence>
<dbReference type="AlphaFoldDB" id="A0A0B7IDW9"/>
<gene>
    <name evidence="2" type="ORF">CCAND38_70007</name>
    <name evidence="3" type="ORF">CCAND93_640009</name>
    <name evidence="4" type="ORF">CKY20_09505</name>
</gene>
<accession>A0A0B7IDW9</accession>
<evidence type="ECO:0000313" key="6">
    <source>
        <dbReference type="Proteomes" id="UP000045051"/>
    </source>
</evidence>
<dbReference type="Proteomes" id="UP000038200">
    <property type="component" value="Unassembled WGS sequence"/>
</dbReference>
<protein>
    <submittedName>
        <fullName evidence="2 4">Succinate dehydrogenase</fullName>
    </submittedName>
</protein>
<keyword evidence="1" id="KW-0472">Membrane</keyword>
<dbReference type="RefSeq" id="WP_042009166.1">
    <property type="nucleotide sequence ID" value="NZ_CDOH01000101.1"/>
</dbReference>
<evidence type="ECO:0000313" key="5">
    <source>
        <dbReference type="Proteomes" id="UP000038200"/>
    </source>
</evidence>
<organism evidence="2 6">
    <name type="scientific">Capnocytophaga canis</name>
    <dbReference type="NCBI Taxonomy" id="1848903"/>
    <lineage>
        <taxon>Bacteria</taxon>
        <taxon>Pseudomonadati</taxon>
        <taxon>Bacteroidota</taxon>
        <taxon>Flavobacteriia</taxon>
        <taxon>Flavobacteriales</taxon>
        <taxon>Flavobacteriaceae</taxon>
        <taxon>Capnocytophaga</taxon>
    </lineage>
</organism>
<dbReference type="GO" id="GO:0016020">
    <property type="term" value="C:membrane"/>
    <property type="evidence" value="ECO:0007669"/>
    <property type="project" value="InterPro"/>
</dbReference>
<keyword evidence="6" id="KW-1185">Reference proteome</keyword>
<evidence type="ECO:0000313" key="4">
    <source>
        <dbReference type="EMBL" id="RIY35825.1"/>
    </source>
</evidence>
<feature type="transmembrane region" description="Helical" evidence="1">
    <location>
        <begin position="164"/>
        <end position="182"/>
    </location>
</feature>
<name>A0A0B7IDW9_9FLAO</name>
<reference evidence="4 7" key="2">
    <citation type="submission" date="2017-08" db="EMBL/GenBank/DDBJ databases">
        <title>Capnocytophaga canis 17-158 assembly.</title>
        <authorList>
            <person name="Gulvik C.A."/>
        </authorList>
    </citation>
    <scope>NUCLEOTIDE SEQUENCE [LARGE SCALE GENOMIC DNA]</scope>
    <source>
        <strain evidence="4 7">17-158</strain>
    </source>
</reference>
<dbReference type="SUPFAM" id="SSF81343">
    <property type="entry name" value="Fumarate reductase respiratory complex transmembrane subunits"/>
    <property type="match status" value="1"/>
</dbReference>
<sequence>MAALFKTSIARKVAMALSALFLIVFLVIHLAVNFTSVFSASLFNDLSHFMGTNPLVQGVMQPILMLGVIFHFVMGFVLEIQNRKARGANAYARYNGAANSTWMSRNMIISGACILLFLLFHLKDFWVHEMTVKYVNGDMSGLAADGGFRYYTDLIVAMSNPIRVAVYVLSFVFLYLHLIHGFQSSFQSMGWKDDKRKKFISKLGSIYSLVICGGFVFVALFHYFNHLLGK</sequence>
<dbReference type="OrthoDB" id="9802842at2"/>
<evidence type="ECO:0000313" key="2">
    <source>
        <dbReference type="EMBL" id="CEN48904.1"/>
    </source>
</evidence>
<proteinExistence type="predicted"/>
<dbReference type="EMBL" id="CDOI01000184">
    <property type="protein sequence ID" value="CEN48904.1"/>
    <property type="molecule type" value="Genomic_DNA"/>
</dbReference>
<reference evidence="5 6" key="1">
    <citation type="submission" date="2015-01" db="EMBL/GenBank/DDBJ databases">
        <authorList>
            <person name="MANFREDI Pablo"/>
        </authorList>
    </citation>
    <scope>NUCLEOTIDE SEQUENCE [LARGE SCALE GENOMIC DNA]</scope>
    <source>
        <strain evidence="2 6">CcD38</strain>
        <strain evidence="3 5">CcD93</strain>
    </source>
</reference>
<dbReference type="Gene3D" id="1.20.1300.10">
    <property type="entry name" value="Fumarate reductase/succinate dehydrogenase, transmembrane subunit"/>
    <property type="match status" value="1"/>
</dbReference>